<evidence type="ECO:0000313" key="9">
    <source>
        <dbReference type="EMBL" id="CAH9053823.1"/>
    </source>
</evidence>
<evidence type="ECO:0008006" key="11">
    <source>
        <dbReference type="Google" id="ProtNLM"/>
    </source>
</evidence>
<dbReference type="Proteomes" id="UP001152523">
    <property type="component" value="Unassembled WGS sequence"/>
</dbReference>
<dbReference type="SMART" id="SM00317">
    <property type="entry name" value="SET"/>
    <property type="match status" value="1"/>
</dbReference>
<keyword evidence="1" id="KW-0489">Methyltransferase</keyword>
<evidence type="ECO:0000256" key="6">
    <source>
        <dbReference type="ARBA" id="ARBA00048568"/>
    </source>
</evidence>
<name>A0AAV0BWU8_9ASTE</name>
<keyword evidence="2" id="KW-0808">Transferase</keyword>
<dbReference type="Pfam" id="PF21358">
    <property type="entry name" value="Ezh2_MCSS"/>
    <property type="match status" value="1"/>
</dbReference>
<dbReference type="InterPro" id="IPR001214">
    <property type="entry name" value="SET_dom"/>
</dbReference>
<dbReference type="Pfam" id="PF18264">
    <property type="entry name" value="preSET_CXC"/>
    <property type="match status" value="1"/>
</dbReference>
<dbReference type="GO" id="GO:0031519">
    <property type="term" value="C:PcG protein complex"/>
    <property type="evidence" value="ECO:0007669"/>
    <property type="project" value="InterPro"/>
</dbReference>
<dbReference type="InterPro" id="IPR041355">
    <property type="entry name" value="Pre-SET_CXC"/>
</dbReference>
<dbReference type="GO" id="GO:0050793">
    <property type="term" value="P:regulation of developmental process"/>
    <property type="evidence" value="ECO:0007669"/>
    <property type="project" value="UniProtKB-ARBA"/>
</dbReference>
<dbReference type="Gene3D" id="2.170.270.10">
    <property type="entry name" value="SET domain"/>
    <property type="match status" value="1"/>
</dbReference>
<dbReference type="CDD" id="cd10519">
    <property type="entry name" value="SET_EZH"/>
    <property type="match status" value="1"/>
</dbReference>
<gene>
    <name evidence="9" type="ORF">CEPIT_LOCUS574</name>
</gene>
<dbReference type="PROSITE" id="PS51576">
    <property type="entry name" value="SAM_MT43_EZ"/>
    <property type="match status" value="1"/>
</dbReference>
<evidence type="ECO:0000256" key="2">
    <source>
        <dbReference type="ARBA" id="ARBA00022679"/>
    </source>
</evidence>
<sequence>MLLLTTTMDLSVQCGMKGVLQSKMELMIVTPQDTCLSPTEISFIIYSFKDKFALERQSYIKKKIEDKTSELAGVTRGIYKLATRRTDPQILSGNGIVDILSKRQKDAIDMQNGIATSDRNDNISCEDDGYASVVLLGSSIADKKYVRPIVLPKVEKLPHFTTWTFLRRNQRMTEDQSVLGRRRIYYDQIDGEALICSDSEEERIEKEEEKEFVDSEDYILRMTVEEAGLSDMVLHLLANHFSRKPSEVKARYEYLIKEEATSKNENSEVTLVSYLDSDLDAALDSFDNLFCRRCFVFDCQLHGCSQDIIFPAEKQPPWLCADANEGPCGLDCYLAVINQKSKPNLASHEIVIHEEDCILSPEESSTEVPWNVNVKKESCKNRGDSQSSKWMLTQAHVAGEKRPKKMISSRSYSLRNSSSKGLCLPSHTQIDDAILSSKKESSVPKSINSLLEAAAGINLNEPVNYQPMTSDYETAKEDAFLDEHTSKIEGCSNNVWRPLEKALFEKGLEIFGRSSCLIARNLMNGLRSCLEVFQYMNLPDNKTPSQSNIGIEVVGNEEQKKPRYACRRGRVRRLKHTCRSGGHHSIRKRISEKKEELEKHYTPCNCQSHCGKNCPCSVKSGSCEKFCGCSKNCLLRFRGCHCSKSQCTADDCPCYAALRECDPDICHNCWVGCGDGSIGVHPPRVSNHKCMNMKLLLRQHQKVLLGKSSIVGWGAFLKDSVKKNDFLGEYTGEVISHFEADKRGKVYDRENYSFLFNLNDMLVVDAYRKGNKLKFANHSLQPNCVAKVIMVGGDHRIGIYALTPINSGDELLYDYRYDPENCPAWAKDLMGSTCSKKGDARPSGSRAKKHT</sequence>
<dbReference type="PROSITE" id="PS50280">
    <property type="entry name" value="SET"/>
    <property type="match status" value="1"/>
</dbReference>
<dbReference type="GO" id="GO:0032259">
    <property type="term" value="P:methylation"/>
    <property type="evidence" value="ECO:0007669"/>
    <property type="project" value="UniProtKB-KW"/>
</dbReference>
<evidence type="ECO:0000256" key="5">
    <source>
        <dbReference type="ARBA" id="ARBA00023163"/>
    </source>
</evidence>
<feature type="domain" description="CXC" evidence="8">
    <location>
        <begin position="587"/>
        <end position="686"/>
    </location>
</feature>
<organism evidence="9 10">
    <name type="scientific">Cuscuta epithymum</name>
    <dbReference type="NCBI Taxonomy" id="186058"/>
    <lineage>
        <taxon>Eukaryota</taxon>
        <taxon>Viridiplantae</taxon>
        <taxon>Streptophyta</taxon>
        <taxon>Embryophyta</taxon>
        <taxon>Tracheophyta</taxon>
        <taxon>Spermatophyta</taxon>
        <taxon>Magnoliopsida</taxon>
        <taxon>eudicotyledons</taxon>
        <taxon>Gunneridae</taxon>
        <taxon>Pentapetalae</taxon>
        <taxon>asterids</taxon>
        <taxon>lamiids</taxon>
        <taxon>Solanales</taxon>
        <taxon>Convolvulaceae</taxon>
        <taxon>Cuscuteae</taxon>
        <taxon>Cuscuta</taxon>
        <taxon>Cuscuta subgen. Cuscuta</taxon>
    </lineage>
</organism>
<dbReference type="InterPro" id="IPR058609">
    <property type="entry name" value="HTH_CLF-like"/>
</dbReference>
<dbReference type="PROSITE" id="PS51633">
    <property type="entry name" value="CXC"/>
    <property type="match status" value="1"/>
</dbReference>
<comment type="caution">
    <text evidence="9">The sequence shown here is derived from an EMBL/GenBank/DDBJ whole genome shotgun (WGS) entry which is preliminary data.</text>
</comment>
<dbReference type="InterPro" id="IPR045318">
    <property type="entry name" value="EZH1/2-like"/>
</dbReference>
<dbReference type="InterPro" id="IPR046341">
    <property type="entry name" value="SET_dom_sf"/>
</dbReference>
<evidence type="ECO:0000259" key="7">
    <source>
        <dbReference type="PROSITE" id="PS50280"/>
    </source>
</evidence>
<dbReference type="Pfam" id="PF00856">
    <property type="entry name" value="SET"/>
    <property type="match status" value="1"/>
</dbReference>
<dbReference type="GO" id="GO:0031507">
    <property type="term" value="P:heterochromatin formation"/>
    <property type="evidence" value="ECO:0007669"/>
    <property type="project" value="TreeGrafter"/>
</dbReference>
<proteinExistence type="predicted"/>
<dbReference type="FunFam" id="2.170.270.10:FF:000001">
    <property type="entry name" value="Putative histone-lysine N-methyltransferase EZH2"/>
    <property type="match status" value="1"/>
</dbReference>
<keyword evidence="4" id="KW-0805">Transcription regulation</keyword>
<feature type="domain" description="SET" evidence="7">
    <location>
        <begin position="701"/>
        <end position="816"/>
    </location>
</feature>
<keyword evidence="10" id="KW-1185">Reference proteome</keyword>
<evidence type="ECO:0000256" key="3">
    <source>
        <dbReference type="ARBA" id="ARBA00022691"/>
    </source>
</evidence>
<dbReference type="AlphaFoldDB" id="A0AAV0BWU8"/>
<dbReference type="GO" id="GO:0003682">
    <property type="term" value="F:chromatin binding"/>
    <property type="evidence" value="ECO:0007669"/>
    <property type="project" value="TreeGrafter"/>
</dbReference>
<comment type="catalytic activity">
    <reaction evidence="6">
        <text>L-lysyl(27)-[histone H3] + 3 S-adenosyl-L-methionine = N(6),N(6),N(6)-trimethyl-L-lysyl(27)-[histone H3] + 3 S-adenosyl-L-homocysteine + 3 H(+)</text>
        <dbReference type="Rhea" id="RHEA:60292"/>
        <dbReference type="Rhea" id="RHEA-COMP:15535"/>
        <dbReference type="Rhea" id="RHEA-COMP:15548"/>
        <dbReference type="ChEBI" id="CHEBI:15378"/>
        <dbReference type="ChEBI" id="CHEBI:29969"/>
        <dbReference type="ChEBI" id="CHEBI:57856"/>
        <dbReference type="ChEBI" id="CHEBI:59789"/>
        <dbReference type="ChEBI" id="CHEBI:61961"/>
        <dbReference type="EC" id="2.1.1.356"/>
    </reaction>
</comment>
<dbReference type="EMBL" id="CAMAPF010000005">
    <property type="protein sequence ID" value="CAH9053823.1"/>
    <property type="molecule type" value="Genomic_DNA"/>
</dbReference>
<dbReference type="GO" id="GO:0140951">
    <property type="term" value="F:histone H3K27 trimethyltransferase activity"/>
    <property type="evidence" value="ECO:0007669"/>
    <property type="project" value="UniProtKB-EC"/>
</dbReference>
<dbReference type="InterPro" id="IPR033467">
    <property type="entry name" value="Tesmin/TSO1-like_CXC"/>
</dbReference>
<evidence type="ECO:0000256" key="1">
    <source>
        <dbReference type="ARBA" id="ARBA00022603"/>
    </source>
</evidence>
<dbReference type="InterPro" id="IPR025778">
    <property type="entry name" value="Hist-Lys_N-MeTrfase_plant"/>
</dbReference>
<dbReference type="PANTHER" id="PTHR45747">
    <property type="entry name" value="HISTONE-LYSINE N-METHYLTRANSFERASE E(Z)"/>
    <property type="match status" value="1"/>
</dbReference>
<reference evidence="9" key="1">
    <citation type="submission" date="2022-07" db="EMBL/GenBank/DDBJ databases">
        <authorList>
            <person name="Macas J."/>
            <person name="Novak P."/>
            <person name="Neumann P."/>
        </authorList>
    </citation>
    <scope>NUCLEOTIDE SEQUENCE</scope>
</reference>
<keyword evidence="3" id="KW-0949">S-adenosyl-L-methionine</keyword>
<dbReference type="SMART" id="SM01114">
    <property type="entry name" value="CXC"/>
    <property type="match status" value="1"/>
</dbReference>
<accession>A0AAV0BWU8</accession>
<keyword evidence="5" id="KW-0804">Transcription</keyword>
<dbReference type="InterPro" id="IPR026489">
    <property type="entry name" value="CXC_dom"/>
</dbReference>
<protein>
    <recommendedName>
        <fullName evidence="11">[Histone H3]-lysine(27) N-trimethyltransferase</fullName>
    </recommendedName>
</protein>
<dbReference type="Pfam" id="PF25996">
    <property type="entry name" value="HTH_CLF_N"/>
    <property type="match status" value="1"/>
</dbReference>
<evidence type="ECO:0000256" key="4">
    <source>
        <dbReference type="ARBA" id="ARBA00023015"/>
    </source>
</evidence>
<evidence type="ECO:0000259" key="8">
    <source>
        <dbReference type="PROSITE" id="PS51633"/>
    </source>
</evidence>
<evidence type="ECO:0000313" key="10">
    <source>
        <dbReference type="Proteomes" id="UP001152523"/>
    </source>
</evidence>
<dbReference type="InterPro" id="IPR048358">
    <property type="entry name" value="EZH1/2_MCSS"/>
</dbReference>
<dbReference type="PANTHER" id="PTHR45747:SF4">
    <property type="entry name" value="HISTONE-LYSINE N-METHYLTRANSFERASE E(Z)"/>
    <property type="match status" value="1"/>
</dbReference>
<dbReference type="SUPFAM" id="SSF82199">
    <property type="entry name" value="SET domain"/>
    <property type="match status" value="1"/>
</dbReference>